<reference evidence="1 2" key="1">
    <citation type="submission" date="2020-08" db="EMBL/GenBank/DDBJ databases">
        <title>Description of novel Pseudomonas species.</title>
        <authorList>
            <person name="Duman M."/>
            <person name="Mulet M."/>
            <person name="Altun S."/>
            <person name="Saticioglu I.B."/>
            <person name="Lalucat J."/>
            <person name="Garcia-Valdes E."/>
        </authorList>
    </citation>
    <scope>NUCLEOTIDE SEQUENCE [LARGE SCALE GENOMIC DNA]</scope>
    <source>
        <strain evidence="1 2">P66</strain>
    </source>
</reference>
<comment type="caution">
    <text evidence="1">The sequence shown here is derived from an EMBL/GenBank/DDBJ whole genome shotgun (WGS) entry which is preliminary data.</text>
</comment>
<evidence type="ECO:0000313" key="1">
    <source>
        <dbReference type="EMBL" id="MBM5458776.1"/>
    </source>
</evidence>
<dbReference type="EMBL" id="JACOPV010000008">
    <property type="protein sequence ID" value="MBM5458776.1"/>
    <property type="molecule type" value="Genomic_DNA"/>
</dbReference>
<dbReference type="Proteomes" id="UP000745663">
    <property type="component" value="Unassembled WGS sequence"/>
</dbReference>
<name>A0ABS2BYR6_9PSED</name>
<keyword evidence="2" id="KW-1185">Reference proteome</keyword>
<proteinExistence type="predicted"/>
<sequence>MIGELTFQWAGTPRPAYCLDLAGNLIRCAAAGPEKGLVAFGVELVSSASELACPYPWTLDTEALLLRLALVAESQSSVSAAYPGLQLQKAPYPFVPHLAVTEDEQLIMKAIELFPTLSGANSVAVREQLEANGVFMIPEVDIFSPGIHETAGDGLTVPPVKTMAVGWMSSMKVYRKSLVRSA</sequence>
<dbReference type="RefSeq" id="WP_203584710.1">
    <property type="nucleotide sequence ID" value="NZ_JACOPV010000008.1"/>
</dbReference>
<organism evidence="1 2">
    <name type="scientific">Pseudomonas arcuscaelestis</name>
    <dbReference type="NCBI Taxonomy" id="2710591"/>
    <lineage>
        <taxon>Bacteria</taxon>
        <taxon>Pseudomonadati</taxon>
        <taxon>Pseudomonadota</taxon>
        <taxon>Gammaproteobacteria</taxon>
        <taxon>Pseudomonadales</taxon>
        <taxon>Pseudomonadaceae</taxon>
        <taxon>Pseudomonas</taxon>
    </lineage>
</organism>
<gene>
    <name evidence="1" type="ORF">H8F21_14505</name>
</gene>
<evidence type="ECO:0000313" key="2">
    <source>
        <dbReference type="Proteomes" id="UP000745663"/>
    </source>
</evidence>
<protein>
    <submittedName>
        <fullName evidence="1">Uncharacterized protein</fullName>
    </submittedName>
</protein>
<accession>A0ABS2BYR6</accession>